<dbReference type="OrthoDB" id="164951at2"/>
<evidence type="ECO:0000256" key="4">
    <source>
        <dbReference type="ARBA" id="ARBA00022741"/>
    </source>
</evidence>
<dbReference type="InterPro" id="IPR026533">
    <property type="entry name" value="NTPase/PRRC1"/>
</dbReference>
<evidence type="ECO:0000259" key="12">
    <source>
        <dbReference type="Pfam" id="PF01931"/>
    </source>
</evidence>
<organism evidence="13 14">
    <name type="scientific">Salipaludibacillus aurantiacus</name>
    <dbReference type="NCBI Taxonomy" id="1601833"/>
    <lineage>
        <taxon>Bacteria</taxon>
        <taxon>Bacillati</taxon>
        <taxon>Bacillota</taxon>
        <taxon>Bacilli</taxon>
        <taxon>Bacillales</taxon>
        <taxon>Bacillaceae</taxon>
    </lineage>
</organism>
<dbReference type="EC" id="3.6.1.73" evidence="9"/>
<feature type="domain" description="Non-canonical purine NTP phosphatase/PRRC1" evidence="12">
    <location>
        <begin position="8"/>
        <end position="156"/>
    </location>
</feature>
<comment type="cofactor">
    <cofactor evidence="2">
        <name>Mg(2+)</name>
        <dbReference type="ChEBI" id="CHEBI:18420"/>
    </cofactor>
</comment>
<comment type="catalytic activity">
    <reaction evidence="10">
        <text>ITP + H2O = IDP + phosphate + H(+)</text>
        <dbReference type="Rhea" id="RHEA:28330"/>
        <dbReference type="ChEBI" id="CHEBI:15377"/>
        <dbReference type="ChEBI" id="CHEBI:15378"/>
        <dbReference type="ChEBI" id="CHEBI:43474"/>
        <dbReference type="ChEBI" id="CHEBI:58280"/>
        <dbReference type="ChEBI" id="CHEBI:61402"/>
        <dbReference type="EC" id="3.6.1.73"/>
    </reaction>
</comment>
<evidence type="ECO:0000313" key="14">
    <source>
        <dbReference type="Proteomes" id="UP000198571"/>
    </source>
</evidence>
<evidence type="ECO:0000256" key="5">
    <source>
        <dbReference type="ARBA" id="ARBA00022801"/>
    </source>
</evidence>
<dbReference type="InterPro" id="IPR050299">
    <property type="entry name" value="YjjX_NTPase"/>
</dbReference>
<reference evidence="14" key="1">
    <citation type="submission" date="2016-10" db="EMBL/GenBank/DDBJ databases">
        <authorList>
            <person name="Varghese N."/>
            <person name="Submissions S."/>
        </authorList>
    </citation>
    <scope>NUCLEOTIDE SEQUENCE [LARGE SCALE GENOMIC DNA]</scope>
    <source>
        <strain evidence="14">S9</strain>
    </source>
</reference>
<dbReference type="GO" id="GO:0103023">
    <property type="term" value="F:ITPase activity"/>
    <property type="evidence" value="ECO:0007669"/>
    <property type="project" value="UniProtKB-EC"/>
</dbReference>
<dbReference type="STRING" id="1601833.SAMN05518684_11831"/>
<evidence type="ECO:0000256" key="2">
    <source>
        <dbReference type="ARBA" id="ARBA00001946"/>
    </source>
</evidence>
<gene>
    <name evidence="13" type="ORF">SAMN05518684_11831</name>
</gene>
<dbReference type="Proteomes" id="UP000198571">
    <property type="component" value="Unassembled WGS sequence"/>
</dbReference>
<dbReference type="Pfam" id="PF01931">
    <property type="entry name" value="NTPase_I-T"/>
    <property type="match status" value="1"/>
</dbReference>
<keyword evidence="4" id="KW-0547">Nucleotide-binding</keyword>
<dbReference type="SUPFAM" id="SSF52972">
    <property type="entry name" value="ITPase-like"/>
    <property type="match status" value="1"/>
</dbReference>
<dbReference type="GO" id="GO:0046872">
    <property type="term" value="F:metal ion binding"/>
    <property type="evidence" value="ECO:0007669"/>
    <property type="project" value="UniProtKB-KW"/>
</dbReference>
<dbReference type="GO" id="GO:0000166">
    <property type="term" value="F:nucleotide binding"/>
    <property type="evidence" value="ECO:0007669"/>
    <property type="project" value="UniProtKB-KW"/>
</dbReference>
<keyword evidence="5" id="KW-0378">Hydrolase</keyword>
<evidence type="ECO:0000256" key="6">
    <source>
        <dbReference type="ARBA" id="ARBA00022842"/>
    </source>
</evidence>
<keyword evidence="7" id="KW-0546">Nucleotide metabolism</keyword>
<accession>A0A1H9WMI4</accession>
<evidence type="ECO:0000313" key="13">
    <source>
        <dbReference type="EMBL" id="SES35110.1"/>
    </source>
</evidence>
<keyword evidence="3" id="KW-0479">Metal-binding</keyword>
<keyword evidence="8" id="KW-0464">Manganese</keyword>
<name>A0A1H9WMI4_9BACI</name>
<proteinExistence type="predicted"/>
<evidence type="ECO:0000256" key="11">
    <source>
        <dbReference type="ARBA" id="ARBA00048781"/>
    </source>
</evidence>
<dbReference type="EMBL" id="FOGT01000018">
    <property type="protein sequence ID" value="SES35110.1"/>
    <property type="molecule type" value="Genomic_DNA"/>
</dbReference>
<dbReference type="Gene3D" id="3.90.950.10">
    <property type="match status" value="1"/>
</dbReference>
<evidence type="ECO:0000256" key="7">
    <source>
        <dbReference type="ARBA" id="ARBA00023080"/>
    </source>
</evidence>
<evidence type="ECO:0000256" key="8">
    <source>
        <dbReference type="ARBA" id="ARBA00023211"/>
    </source>
</evidence>
<keyword evidence="6" id="KW-0460">Magnesium</keyword>
<dbReference type="GO" id="GO:0009117">
    <property type="term" value="P:nucleotide metabolic process"/>
    <property type="evidence" value="ECO:0007669"/>
    <property type="project" value="UniProtKB-KW"/>
</dbReference>
<comment type="catalytic activity">
    <reaction evidence="11">
        <text>XTP + H2O = XDP + phosphate + H(+)</text>
        <dbReference type="Rhea" id="RHEA:28406"/>
        <dbReference type="ChEBI" id="CHEBI:15377"/>
        <dbReference type="ChEBI" id="CHEBI:15378"/>
        <dbReference type="ChEBI" id="CHEBI:43474"/>
        <dbReference type="ChEBI" id="CHEBI:59884"/>
        <dbReference type="ChEBI" id="CHEBI:61314"/>
        <dbReference type="EC" id="3.6.1.73"/>
    </reaction>
</comment>
<sequence length="171" mass="18555">MEKGLYVGSENPAKIASVKEVFGKDFEIRGVSAPSGVSSQPASDEETMQGAVNRARYLIAKTDGKLALGLEGGIMTLNKGLYLCNWGALVTEQGGVYLAGGARVPLPESVVKLLQDGLELGEVMDIYTKQRDTRKKEGAIGILTNGHITRSEMFVHINLMLKGQYEKFLTY</sequence>
<dbReference type="AlphaFoldDB" id="A0A1H9WMI4"/>
<evidence type="ECO:0000256" key="10">
    <source>
        <dbReference type="ARBA" id="ARBA00048174"/>
    </source>
</evidence>
<keyword evidence="14" id="KW-1185">Reference proteome</keyword>
<evidence type="ECO:0000256" key="3">
    <source>
        <dbReference type="ARBA" id="ARBA00022723"/>
    </source>
</evidence>
<dbReference type="PANTHER" id="PTHR34699">
    <property type="match status" value="1"/>
</dbReference>
<protein>
    <recommendedName>
        <fullName evidence="9">inosine/xanthosine triphosphatase</fullName>
        <ecNumber evidence="9">3.6.1.73</ecNumber>
    </recommendedName>
</protein>
<dbReference type="NCBIfam" id="NF002850">
    <property type="entry name" value="PRK03114.1"/>
    <property type="match status" value="1"/>
</dbReference>
<dbReference type="InterPro" id="IPR029001">
    <property type="entry name" value="ITPase-like_fam"/>
</dbReference>
<comment type="cofactor">
    <cofactor evidence="1">
        <name>Mn(2+)</name>
        <dbReference type="ChEBI" id="CHEBI:29035"/>
    </cofactor>
</comment>
<evidence type="ECO:0000256" key="9">
    <source>
        <dbReference type="ARBA" id="ARBA00038901"/>
    </source>
</evidence>
<dbReference type="RefSeq" id="WP_093054931.1">
    <property type="nucleotide sequence ID" value="NZ_FOGT01000018.1"/>
</dbReference>
<dbReference type="PANTHER" id="PTHR34699:SF2">
    <property type="entry name" value="NON-CANONICAL PURINE NTP PHOSPHATASE_PRRC1 DOMAIN-CONTAINING PROTEIN"/>
    <property type="match status" value="1"/>
</dbReference>
<evidence type="ECO:0000256" key="1">
    <source>
        <dbReference type="ARBA" id="ARBA00001936"/>
    </source>
</evidence>